<keyword evidence="1" id="KW-0808">Transferase</keyword>
<keyword evidence="2" id="KW-1185">Reference proteome</keyword>
<dbReference type="AlphaFoldDB" id="A0A833RWX7"/>
<keyword evidence="1" id="KW-0548">Nucleotidyltransferase</keyword>
<protein>
    <submittedName>
        <fullName evidence="1">UTP--glucose-1-phosphate uridylyltransferase</fullName>
    </submittedName>
</protein>
<accession>A0A833RWX7</accession>
<proteinExistence type="predicted"/>
<gene>
    <name evidence="1" type="ORF">FCM35_KLT16020</name>
</gene>
<sequence length="179" mass="19671">MLSRKPHLDLSKIEEPPLLPYSSSFIAPPEEIAAILDKIAIVKLAGGSGKKWGLHSTQIFTVLVEPGDENNSTGYPLNMLDIPLSKLSLSIHGRMVDACQFHPTVLQEKRADIANLIVSNGYEFCMETSRTRTASDINRGGGLISYEGRLQLLEDLQASSMGFVLWVDLRAIKKLSTCT</sequence>
<evidence type="ECO:0000313" key="2">
    <source>
        <dbReference type="Proteomes" id="UP000623129"/>
    </source>
</evidence>
<dbReference type="GO" id="GO:0016779">
    <property type="term" value="F:nucleotidyltransferase activity"/>
    <property type="evidence" value="ECO:0007669"/>
    <property type="project" value="UniProtKB-KW"/>
</dbReference>
<reference evidence="1" key="1">
    <citation type="submission" date="2020-01" db="EMBL/GenBank/DDBJ databases">
        <title>Genome sequence of Kobresia littledalei, the first chromosome-level genome in the family Cyperaceae.</title>
        <authorList>
            <person name="Qu G."/>
        </authorList>
    </citation>
    <scope>NUCLEOTIDE SEQUENCE</scope>
    <source>
        <strain evidence="1">C.B.Clarke</strain>
        <tissue evidence="1">Leaf</tissue>
    </source>
</reference>
<dbReference type="EMBL" id="SWLB01000003">
    <property type="protein sequence ID" value="KAF3340249.1"/>
    <property type="molecule type" value="Genomic_DNA"/>
</dbReference>
<dbReference type="Proteomes" id="UP000623129">
    <property type="component" value="Unassembled WGS sequence"/>
</dbReference>
<organism evidence="1 2">
    <name type="scientific">Carex littledalei</name>
    <dbReference type="NCBI Taxonomy" id="544730"/>
    <lineage>
        <taxon>Eukaryota</taxon>
        <taxon>Viridiplantae</taxon>
        <taxon>Streptophyta</taxon>
        <taxon>Embryophyta</taxon>
        <taxon>Tracheophyta</taxon>
        <taxon>Spermatophyta</taxon>
        <taxon>Magnoliopsida</taxon>
        <taxon>Liliopsida</taxon>
        <taxon>Poales</taxon>
        <taxon>Cyperaceae</taxon>
        <taxon>Cyperoideae</taxon>
        <taxon>Cariceae</taxon>
        <taxon>Carex</taxon>
        <taxon>Carex subgen. Euthyceras</taxon>
    </lineage>
</organism>
<evidence type="ECO:0000313" key="1">
    <source>
        <dbReference type="EMBL" id="KAF3340249.1"/>
    </source>
</evidence>
<comment type="caution">
    <text evidence="1">The sequence shown here is derived from an EMBL/GenBank/DDBJ whole genome shotgun (WGS) entry which is preliminary data.</text>
</comment>
<name>A0A833RWX7_9POAL</name>